<sequence>MIQLTATRFEFKHYPPHFLCREEEESYSRVWCFEKCFLEEAEKKCNCSLAAASQPGSPNICTPRQFFNCFYIVLQFTNASYVDDNVAVRRRGRRGGGREGRG</sequence>
<keyword evidence="1" id="KW-1185">Reference proteome</keyword>
<proteinExistence type="predicted"/>
<evidence type="ECO:0000313" key="1">
    <source>
        <dbReference type="Proteomes" id="UP000887563"/>
    </source>
</evidence>
<accession>A0A914M7U1</accession>
<dbReference type="WBParaSite" id="Minc3s01101g20730">
    <property type="protein sequence ID" value="Minc3s01101g20730"/>
    <property type="gene ID" value="Minc3s01101g20730"/>
</dbReference>
<name>A0A914M7U1_MELIC</name>
<protein>
    <submittedName>
        <fullName evidence="2">Uncharacterized protein</fullName>
    </submittedName>
</protein>
<organism evidence="1 2">
    <name type="scientific">Meloidogyne incognita</name>
    <name type="common">Southern root-knot nematode worm</name>
    <name type="synonym">Oxyuris incognita</name>
    <dbReference type="NCBI Taxonomy" id="6306"/>
    <lineage>
        <taxon>Eukaryota</taxon>
        <taxon>Metazoa</taxon>
        <taxon>Ecdysozoa</taxon>
        <taxon>Nematoda</taxon>
        <taxon>Chromadorea</taxon>
        <taxon>Rhabditida</taxon>
        <taxon>Tylenchina</taxon>
        <taxon>Tylenchomorpha</taxon>
        <taxon>Tylenchoidea</taxon>
        <taxon>Meloidogynidae</taxon>
        <taxon>Meloidogyninae</taxon>
        <taxon>Meloidogyne</taxon>
        <taxon>Meloidogyne incognita group</taxon>
    </lineage>
</organism>
<dbReference type="Proteomes" id="UP000887563">
    <property type="component" value="Unplaced"/>
</dbReference>
<dbReference type="AlphaFoldDB" id="A0A914M7U1"/>
<reference evidence="2" key="1">
    <citation type="submission" date="2022-11" db="UniProtKB">
        <authorList>
            <consortium name="WormBaseParasite"/>
        </authorList>
    </citation>
    <scope>IDENTIFICATION</scope>
</reference>
<evidence type="ECO:0000313" key="2">
    <source>
        <dbReference type="WBParaSite" id="Minc3s01101g20730"/>
    </source>
</evidence>
<dbReference type="Gene3D" id="1.10.287.820">
    <property type="entry name" value="Acid-sensing ion channel domain"/>
    <property type="match status" value="1"/>
</dbReference>